<dbReference type="RefSeq" id="WP_307260271.1">
    <property type="nucleotide sequence ID" value="NZ_JAUSVL010000001.1"/>
</dbReference>
<feature type="binding site" evidence="15">
    <location>
        <position position="221"/>
    </location>
    <ligand>
        <name>L-glutamine</name>
        <dbReference type="ChEBI" id="CHEBI:58359"/>
    </ligand>
</feature>
<dbReference type="GO" id="GO:0005829">
    <property type="term" value="C:cytosol"/>
    <property type="evidence" value="ECO:0007669"/>
    <property type="project" value="TreeGrafter"/>
</dbReference>
<comment type="subcellular location">
    <subcellularLocation>
        <location evidence="2 15">Cytoplasm</location>
    </subcellularLocation>
</comment>
<dbReference type="FunFam" id="3.40.50.620:FF:000037">
    <property type="entry name" value="Glutamine--tRNA ligase cytoplasmic"/>
    <property type="match status" value="1"/>
</dbReference>
<dbReference type="HAMAP" id="MF_00126">
    <property type="entry name" value="Gln_tRNA_synth"/>
    <property type="match status" value="1"/>
</dbReference>
<dbReference type="Gene3D" id="3.40.50.620">
    <property type="entry name" value="HUPs"/>
    <property type="match status" value="1"/>
</dbReference>
<dbReference type="InterPro" id="IPR049437">
    <property type="entry name" value="tRNA-synt_1c_C2"/>
</dbReference>
<evidence type="ECO:0000256" key="7">
    <source>
        <dbReference type="ARBA" id="ARBA00022598"/>
    </source>
</evidence>
<evidence type="ECO:0000256" key="11">
    <source>
        <dbReference type="ARBA" id="ARBA00022917"/>
    </source>
</evidence>
<dbReference type="Pfam" id="PF20974">
    <property type="entry name" value="tRNA-synt_1c_C2"/>
    <property type="match status" value="1"/>
</dbReference>
<dbReference type="PROSITE" id="PS00178">
    <property type="entry name" value="AA_TRNA_LIGASE_I"/>
    <property type="match status" value="1"/>
</dbReference>
<evidence type="ECO:0000256" key="13">
    <source>
        <dbReference type="ARBA" id="ARBA00047364"/>
    </source>
</evidence>
<dbReference type="InterPro" id="IPR020059">
    <property type="entry name" value="Glu/Gln-tRNA-synth_Ib_codon-bd"/>
</dbReference>
<feature type="short sequence motif" description="'KMSKS' region" evidence="15">
    <location>
        <begin position="276"/>
        <end position="280"/>
    </location>
</feature>
<dbReference type="InterPro" id="IPR004514">
    <property type="entry name" value="Gln-tRNA-synth"/>
</dbReference>
<dbReference type="NCBIfam" id="TIGR00399">
    <property type="entry name" value="metG_C_term"/>
    <property type="match status" value="1"/>
</dbReference>
<dbReference type="InterPro" id="IPR004495">
    <property type="entry name" value="Met-tRNA-synth_bsu_C"/>
</dbReference>
<evidence type="ECO:0000313" key="21">
    <source>
        <dbReference type="Proteomes" id="UP001238163"/>
    </source>
</evidence>
<evidence type="ECO:0000256" key="17">
    <source>
        <dbReference type="RuleBase" id="RU363037"/>
    </source>
</evidence>
<dbReference type="InterPro" id="IPR012340">
    <property type="entry name" value="NA-bd_OB-fold"/>
</dbReference>
<evidence type="ECO:0000313" key="20">
    <source>
        <dbReference type="EMBL" id="MDQ0288932.1"/>
    </source>
</evidence>
<dbReference type="GO" id="GO:0006431">
    <property type="term" value="P:methionyl-tRNA aminoacylation"/>
    <property type="evidence" value="ECO:0007669"/>
    <property type="project" value="InterPro"/>
</dbReference>
<dbReference type="InterPro" id="IPR001412">
    <property type="entry name" value="aa-tRNA-synth_I_CS"/>
</dbReference>
<comment type="caution">
    <text evidence="15">Lacks conserved residue(s) required for the propagation of feature annotation.</text>
</comment>
<dbReference type="InterPro" id="IPR000924">
    <property type="entry name" value="Glu/Gln-tRNA-synth"/>
</dbReference>
<dbReference type="GO" id="GO:0005524">
    <property type="term" value="F:ATP binding"/>
    <property type="evidence" value="ECO:0007669"/>
    <property type="project" value="UniProtKB-UniRule"/>
</dbReference>
<feature type="binding site" evidence="15">
    <location>
        <begin position="50"/>
        <end position="56"/>
    </location>
    <ligand>
        <name>ATP</name>
        <dbReference type="ChEBI" id="CHEBI:30616"/>
    </ligand>
</feature>
<dbReference type="GO" id="GO:0006424">
    <property type="term" value="P:glutamyl-tRNA aminoacylation"/>
    <property type="evidence" value="ECO:0007669"/>
    <property type="project" value="UniProtKB-UniRule"/>
</dbReference>
<comment type="function">
    <text evidence="1">Is required not only for elongation of protein synthesis but also for the initiation of all mRNA translation through initiator tRNA(fMet) aminoacylation.</text>
</comment>
<dbReference type="Pfam" id="PF01588">
    <property type="entry name" value="tRNA_bind"/>
    <property type="match status" value="1"/>
</dbReference>
<dbReference type="GO" id="GO:0000049">
    <property type="term" value="F:tRNA binding"/>
    <property type="evidence" value="ECO:0007669"/>
    <property type="project" value="UniProtKB-UniRule"/>
</dbReference>
<comment type="similarity">
    <text evidence="3 15 17">Belongs to the class-I aminoacyl-tRNA synthetase family.</text>
</comment>
<evidence type="ECO:0000256" key="5">
    <source>
        <dbReference type="ARBA" id="ARBA00022490"/>
    </source>
</evidence>
<keyword evidence="10 16" id="KW-0694">RNA-binding</keyword>
<feature type="binding site" evidence="15">
    <location>
        <position position="76"/>
    </location>
    <ligand>
        <name>L-glutamine</name>
        <dbReference type="ChEBI" id="CHEBI:58359"/>
    </ligand>
</feature>
<evidence type="ECO:0000256" key="16">
    <source>
        <dbReference type="PROSITE-ProRule" id="PRU00209"/>
    </source>
</evidence>
<dbReference type="FunFam" id="2.40.50.140:FF:000042">
    <property type="entry name" value="Methionine--tRNA ligase"/>
    <property type="match status" value="1"/>
</dbReference>
<evidence type="ECO:0000256" key="12">
    <source>
        <dbReference type="ARBA" id="ARBA00023146"/>
    </source>
</evidence>
<keyword evidence="21" id="KW-1185">Reference proteome</keyword>
<dbReference type="EMBL" id="JAUSVL010000001">
    <property type="protein sequence ID" value="MDQ0288932.1"/>
    <property type="molecule type" value="Genomic_DNA"/>
</dbReference>
<feature type="domain" description="TRNA-binding" evidence="19">
    <location>
        <begin position="608"/>
        <end position="707"/>
    </location>
</feature>
<dbReference type="Gene3D" id="2.40.50.140">
    <property type="entry name" value="Nucleic acid-binding proteins"/>
    <property type="match status" value="1"/>
</dbReference>
<dbReference type="GO" id="GO:0004819">
    <property type="term" value="F:glutamine-tRNA ligase activity"/>
    <property type="evidence" value="ECO:0007669"/>
    <property type="project" value="UniProtKB-UniRule"/>
</dbReference>
<proteinExistence type="inferred from homology"/>
<evidence type="ECO:0000256" key="4">
    <source>
        <dbReference type="ARBA" id="ARBA00011738"/>
    </source>
</evidence>
<dbReference type="InterPro" id="IPR011035">
    <property type="entry name" value="Ribosomal_bL25/Gln-tRNA_synth"/>
</dbReference>
<comment type="caution">
    <text evidence="20">The sequence shown here is derived from an EMBL/GenBank/DDBJ whole genome shotgun (WGS) entry which is preliminary data.</text>
</comment>
<comment type="catalytic activity">
    <reaction evidence="14 15">
        <text>tRNA(Gln) + L-glutamine + ATP = L-glutaminyl-tRNA(Gln) + AMP + diphosphate</text>
        <dbReference type="Rhea" id="RHEA:20121"/>
        <dbReference type="Rhea" id="RHEA-COMP:9662"/>
        <dbReference type="Rhea" id="RHEA-COMP:9681"/>
        <dbReference type="ChEBI" id="CHEBI:30616"/>
        <dbReference type="ChEBI" id="CHEBI:33019"/>
        <dbReference type="ChEBI" id="CHEBI:58359"/>
        <dbReference type="ChEBI" id="CHEBI:78442"/>
        <dbReference type="ChEBI" id="CHEBI:78521"/>
        <dbReference type="ChEBI" id="CHEBI:456215"/>
        <dbReference type="EC" id="6.1.1.18"/>
    </reaction>
</comment>
<organism evidence="20 21">
    <name type="scientific">Oligosphaera ethanolica</name>
    <dbReference type="NCBI Taxonomy" id="760260"/>
    <lineage>
        <taxon>Bacteria</taxon>
        <taxon>Pseudomonadati</taxon>
        <taxon>Lentisphaerota</taxon>
        <taxon>Oligosphaeria</taxon>
        <taxon>Oligosphaerales</taxon>
        <taxon>Oligosphaeraceae</taxon>
        <taxon>Oligosphaera</taxon>
    </lineage>
</organism>
<keyword evidence="11 15" id="KW-0648">Protein biosynthesis</keyword>
<dbReference type="InterPro" id="IPR014729">
    <property type="entry name" value="Rossmann-like_a/b/a_fold"/>
</dbReference>
<dbReference type="PANTHER" id="PTHR43097:SF5">
    <property type="entry name" value="GLUTAMATE--TRNA LIGASE"/>
    <property type="match status" value="1"/>
</dbReference>
<dbReference type="EC" id="6.1.1.18" evidence="15"/>
<dbReference type="InterPro" id="IPR050132">
    <property type="entry name" value="Gln/Glu-tRNA_Ligase"/>
</dbReference>
<keyword evidence="7 15" id="KW-0436">Ligase</keyword>
<dbReference type="CDD" id="cd02800">
    <property type="entry name" value="tRNA_bind_EcMetRS_like"/>
    <property type="match status" value="1"/>
</dbReference>
<sequence length="707" mass="79617">MSDHAKPAEPALPAATDFIREIINEDIRSGKYQLGDIRTRFPPEPNGYLHIGHAKALCIDFGIARDYQGKCMLRMDDTNPSKEDVEYVDAIKEDVRWLGYQWEGEVRYASDYFAKMYEYAEMMIEKGLAYVDEQSAEEIRETRGTLTEAGKESPWRNRPVAENLDLFRRMRAGEFPNGAKVLRAKIDMAAPNINLRDPVMYRIQHTSHHRSGDTWCIYPMYDWAHGLEDSIEGITHSLCSLEFEIHRPLYDWFLQPLPVHKPRQIEFSRLNLNYTVMSKRKLLRLVQEKYVHGWDDPRMPTLCGLRRRGYTPSAIHAFLQRAGITKFNGITDVALLESCLRDELNQSSSRYMAVLKPLKLVISNYPAGQVEWLEAVNNPEDAAAGTRKIPFGRELYIDQDDFREVAPPKYFRLTPGQEVRLRWGYIIACEKVVKNADGSIAEVHCTYDPDSKGGNPVDGRKIKGTIHWVEASHAIDAELRLYDRLFAKEAPEDVEDGHDFVENLNPDALQVLPGCKIEPALATLKPEDRVQFERVGYFCADRYDYKPEKPVFNRTVGLKDSWAKIEKQDQKNNAPAAPAPAAPVKGGEKAGAAPEKAPENVALIGIEDFARLQLRTALVLAAEPVPNTDKLLKLQVDCGEKRQIVAGIAKFYQPADVVGKTIVMVANLQPATLCGVESQGMLLAAKRGKELRLLGVDGDIAPGAKVG</sequence>
<feature type="region of interest" description="Disordered" evidence="18">
    <location>
        <begin position="568"/>
        <end position="593"/>
    </location>
</feature>
<dbReference type="NCBIfam" id="TIGR00440">
    <property type="entry name" value="glnS"/>
    <property type="match status" value="1"/>
</dbReference>
<keyword evidence="6 16" id="KW-0820">tRNA-binding</keyword>
<feature type="binding site" evidence="15">
    <location>
        <begin position="269"/>
        <end position="270"/>
    </location>
    <ligand>
        <name>ATP</name>
        <dbReference type="ChEBI" id="CHEBI:30616"/>
    </ligand>
</feature>
<evidence type="ECO:0000256" key="2">
    <source>
        <dbReference type="ARBA" id="ARBA00004496"/>
    </source>
</evidence>
<evidence type="ECO:0000256" key="3">
    <source>
        <dbReference type="ARBA" id="ARBA00005594"/>
    </source>
</evidence>
<comment type="catalytic activity">
    <reaction evidence="13">
        <text>tRNA(Met) + L-methionine + ATP = L-methionyl-tRNA(Met) + AMP + diphosphate</text>
        <dbReference type="Rhea" id="RHEA:13481"/>
        <dbReference type="Rhea" id="RHEA-COMP:9667"/>
        <dbReference type="Rhea" id="RHEA-COMP:9698"/>
        <dbReference type="ChEBI" id="CHEBI:30616"/>
        <dbReference type="ChEBI" id="CHEBI:33019"/>
        <dbReference type="ChEBI" id="CHEBI:57844"/>
        <dbReference type="ChEBI" id="CHEBI:78442"/>
        <dbReference type="ChEBI" id="CHEBI:78530"/>
        <dbReference type="ChEBI" id="CHEBI:456215"/>
        <dbReference type="EC" id="6.1.1.10"/>
    </reaction>
</comment>
<comment type="subunit">
    <text evidence="15">Monomer.</text>
</comment>
<evidence type="ECO:0000256" key="9">
    <source>
        <dbReference type="ARBA" id="ARBA00022840"/>
    </source>
</evidence>
<dbReference type="InterPro" id="IPR002547">
    <property type="entry name" value="tRNA-bd_dom"/>
</dbReference>
<accession>A0AAE3VEE3</accession>
<dbReference type="Gene3D" id="2.40.240.10">
    <property type="entry name" value="Ribosomal Protein L25, Chain P"/>
    <property type="match status" value="2"/>
</dbReference>
<reference evidence="20" key="1">
    <citation type="submission" date="2023-07" db="EMBL/GenBank/DDBJ databases">
        <title>Genomic Encyclopedia of Type Strains, Phase IV (KMG-IV): sequencing the most valuable type-strain genomes for metagenomic binning, comparative biology and taxonomic classification.</title>
        <authorList>
            <person name="Goeker M."/>
        </authorList>
    </citation>
    <scope>NUCLEOTIDE SEQUENCE</scope>
    <source>
        <strain evidence="20">DSM 24202</strain>
    </source>
</reference>
<evidence type="ECO:0000256" key="15">
    <source>
        <dbReference type="HAMAP-Rule" id="MF_00126"/>
    </source>
</evidence>
<evidence type="ECO:0000256" key="18">
    <source>
        <dbReference type="SAM" id="MobiDB-lite"/>
    </source>
</evidence>
<gene>
    <name evidence="15" type="primary">glnS</name>
    <name evidence="20" type="ORF">J3R75_001039</name>
</gene>
<dbReference type="GO" id="GO:0004825">
    <property type="term" value="F:methionine-tRNA ligase activity"/>
    <property type="evidence" value="ECO:0007669"/>
    <property type="project" value="UniProtKB-EC"/>
</dbReference>
<dbReference type="Proteomes" id="UP001238163">
    <property type="component" value="Unassembled WGS sequence"/>
</dbReference>
<dbReference type="GO" id="GO:0006425">
    <property type="term" value="P:glutaminyl-tRNA aminoacylation"/>
    <property type="evidence" value="ECO:0007669"/>
    <property type="project" value="UniProtKB-UniRule"/>
</dbReference>
<dbReference type="AlphaFoldDB" id="A0AAE3VEE3"/>
<feature type="binding site" evidence="15">
    <location>
        <begin position="277"/>
        <end position="279"/>
    </location>
    <ligand>
        <name>ATP</name>
        <dbReference type="ChEBI" id="CHEBI:30616"/>
    </ligand>
</feature>
<dbReference type="SUPFAM" id="SSF52374">
    <property type="entry name" value="Nucleotidylyl transferase"/>
    <property type="match status" value="1"/>
</dbReference>
<feature type="compositionally biased region" description="Low complexity" evidence="18">
    <location>
        <begin position="582"/>
        <end position="593"/>
    </location>
</feature>
<keyword evidence="12 15" id="KW-0030">Aminoacyl-tRNA synthetase</keyword>
<dbReference type="FunFam" id="2.40.240.10:FF:000001">
    <property type="entry name" value="Glutamine--tRNA ligase"/>
    <property type="match status" value="1"/>
</dbReference>
<dbReference type="NCBIfam" id="NF011291">
    <property type="entry name" value="PRK14703.1"/>
    <property type="match status" value="1"/>
</dbReference>
<feature type="short sequence motif" description="'HIGH' region" evidence="15">
    <location>
        <begin position="43"/>
        <end position="53"/>
    </location>
</feature>
<evidence type="ECO:0000256" key="10">
    <source>
        <dbReference type="ARBA" id="ARBA00022884"/>
    </source>
</evidence>
<dbReference type="SUPFAM" id="SSF50249">
    <property type="entry name" value="Nucleic acid-binding proteins"/>
    <property type="match status" value="1"/>
</dbReference>
<feature type="binding site" evidence="15">
    <location>
        <begin position="44"/>
        <end position="46"/>
    </location>
    <ligand>
        <name>ATP</name>
        <dbReference type="ChEBI" id="CHEBI:30616"/>
    </ligand>
</feature>
<evidence type="ECO:0000256" key="1">
    <source>
        <dbReference type="ARBA" id="ARBA00003314"/>
    </source>
</evidence>
<dbReference type="Pfam" id="PF03950">
    <property type="entry name" value="tRNA-synt_1c_C"/>
    <property type="match status" value="1"/>
</dbReference>
<protein>
    <recommendedName>
        <fullName evidence="15">Glutamine--tRNA ligase</fullName>
        <ecNumber evidence="15">6.1.1.18</ecNumber>
    </recommendedName>
    <alternativeName>
        <fullName evidence="15">Glutaminyl-tRNA synthetase</fullName>
        <shortName evidence="15">GlnRS</shortName>
    </alternativeName>
</protein>
<keyword evidence="9 15" id="KW-0067">ATP-binding</keyword>
<dbReference type="PANTHER" id="PTHR43097">
    <property type="entry name" value="GLUTAMINE-TRNA LIGASE"/>
    <property type="match status" value="1"/>
</dbReference>
<dbReference type="InterPro" id="IPR020058">
    <property type="entry name" value="Glu/Gln-tRNA-synth_Ib_cat-dom"/>
</dbReference>
<dbReference type="InterPro" id="IPR020056">
    <property type="entry name" value="Rbsml_bL25/Gln-tRNA_synth_N"/>
</dbReference>
<comment type="subunit">
    <text evidence="4">Homodimer.</text>
</comment>
<dbReference type="Pfam" id="PF00749">
    <property type="entry name" value="tRNA-synt_1c"/>
    <property type="match status" value="1"/>
</dbReference>
<dbReference type="InterPro" id="IPR022861">
    <property type="entry name" value="Gln_tRNA_ligase_bac"/>
</dbReference>
<evidence type="ECO:0000256" key="6">
    <source>
        <dbReference type="ARBA" id="ARBA00022555"/>
    </source>
</evidence>
<keyword evidence="8 15" id="KW-0547">Nucleotide-binding</keyword>
<dbReference type="PROSITE" id="PS50886">
    <property type="entry name" value="TRBD"/>
    <property type="match status" value="1"/>
</dbReference>
<keyword evidence="5 15" id="KW-0963">Cytoplasm</keyword>
<evidence type="ECO:0000256" key="8">
    <source>
        <dbReference type="ARBA" id="ARBA00022741"/>
    </source>
</evidence>
<name>A0AAE3VEE3_9BACT</name>
<dbReference type="SUPFAM" id="SSF50715">
    <property type="entry name" value="Ribosomal protein L25-like"/>
    <property type="match status" value="1"/>
</dbReference>
<dbReference type="PRINTS" id="PR00987">
    <property type="entry name" value="TRNASYNTHGLU"/>
</dbReference>
<evidence type="ECO:0000256" key="14">
    <source>
        <dbReference type="ARBA" id="ARBA00048270"/>
    </source>
</evidence>
<evidence type="ECO:0000259" key="19">
    <source>
        <dbReference type="PROSITE" id="PS50886"/>
    </source>
</evidence>